<protein>
    <submittedName>
        <fullName evidence="1">Uncharacterized protein</fullName>
    </submittedName>
</protein>
<keyword evidence="2" id="KW-1185">Reference proteome</keyword>
<name>A0ABN7K7U4_9BACT</name>
<organism evidence="1 2">
    <name type="scientific">Campylobacter suis</name>
    <dbReference type="NCBI Taxonomy" id="2790657"/>
    <lineage>
        <taxon>Bacteria</taxon>
        <taxon>Pseudomonadati</taxon>
        <taxon>Campylobacterota</taxon>
        <taxon>Epsilonproteobacteria</taxon>
        <taxon>Campylobacterales</taxon>
        <taxon>Campylobacteraceae</taxon>
        <taxon>Campylobacter</taxon>
    </lineage>
</organism>
<dbReference type="Proteomes" id="UP000789359">
    <property type="component" value="Unassembled WGS sequence"/>
</dbReference>
<evidence type="ECO:0000313" key="2">
    <source>
        <dbReference type="Proteomes" id="UP000789359"/>
    </source>
</evidence>
<dbReference type="EMBL" id="CAJHOE010000003">
    <property type="protein sequence ID" value="CAD7288485.1"/>
    <property type="molecule type" value="Genomic_DNA"/>
</dbReference>
<gene>
    <name evidence="1" type="ORF">LMG8286_01331</name>
</gene>
<sequence length="156" mass="18025">MKQAKILIEHIYKNPLYKNLSKAREYACLLKVMQPHHRNLIAFCYVSGDTLHCALKHPLALQELRHNSNIISIKSLLKIIATKAKNDGKISVFEDINHIKFFVLHGVKKPQQTQQNTQIFRSLRAKGEFENSCKDEKLYEKFEALRAIIKAKNGIN</sequence>
<dbReference type="RefSeq" id="WP_230057087.1">
    <property type="nucleotide sequence ID" value="NZ_CAJHOE010000003.1"/>
</dbReference>
<accession>A0ABN7K7U4</accession>
<reference evidence="1 2" key="1">
    <citation type="submission" date="2020-11" db="EMBL/GenBank/DDBJ databases">
        <authorList>
            <person name="Peeters C."/>
        </authorList>
    </citation>
    <scope>NUCLEOTIDE SEQUENCE [LARGE SCALE GENOMIC DNA]</scope>
    <source>
        <strain evidence="1 2">LMG 8286</strain>
    </source>
</reference>
<proteinExistence type="predicted"/>
<evidence type="ECO:0000313" key="1">
    <source>
        <dbReference type="EMBL" id="CAD7288485.1"/>
    </source>
</evidence>
<comment type="caution">
    <text evidence="1">The sequence shown here is derived from an EMBL/GenBank/DDBJ whole genome shotgun (WGS) entry which is preliminary data.</text>
</comment>